<feature type="transmembrane region" description="Helical" evidence="2">
    <location>
        <begin position="76"/>
        <end position="97"/>
    </location>
</feature>
<sequence>MAVTDVLSIEENDAIDALEESVLATPKVPQDKKSFAAMNGVTFEIEFSDREEANEPQTRPQPEEIVTTRVISQHPLLKAGVIGSGIFLLIAVAGGMINTSMDALSNSTTVKPEAIKQEVSGNAQDLESQSENPGKIKTALAITSQKPELESLRNTSRSKTTVKEANTVVKPNPVTSSTNSTVTISPTSQRQYASVAQIQPIVIHPNPTLEPVRARLPVSTKSFSNPLPRPRPISQSNRMNPSVPTTKESVDPMQQWLTVSNVGSFSANNTDTMAEEPISIQGLSGGTGTANVTVKTSSNESQNIDYNARRVIVGTRIQGKIETPIAISAGNANQVQKYLIRLTSVLKASDGSEVLPVDSYLVVVPNGSNSGEYIQMSAIAALINVDGQTLEKTIPENSIIILNKNGETLRGQSREGSSLGRDFMTAVIAGISKAAEVENNPNSQTTISSSGFSTSTVSNDNKNLLAGFAQGSFSQVLQSIQSWNTQQIQSLQSNSQVFVVPAQTTVQIFVNQTISL</sequence>
<proteinExistence type="predicted"/>
<protein>
    <submittedName>
        <fullName evidence="3">Uncharacterized protein</fullName>
    </submittedName>
</protein>
<name>A0A367S3I7_NOSPU</name>
<evidence type="ECO:0000313" key="3">
    <source>
        <dbReference type="EMBL" id="RCJ42799.1"/>
    </source>
</evidence>
<evidence type="ECO:0000256" key="1">
    <source>
        <dbReference type="SAM" id="MobiDB-lite"/>
    </source>
</evidence>
<feature type="region of interest" description="Disordered" evidence="1">
    <location>
        <begin position="220"/>
        <end position="249"/>
    </location>
</feature>
<evidence type="ECO:0000256" key="2">
    <source>
        <dbReference type="SAM" id="Phobius"/>
    </source>
</evidence>
<reference evidence="4" key="1">
    <citation type="submission" date="2016-04" db="EMBL/GenBank/DDBJ databases">
        <authorList>
            <person name="Tabuchi Yagui T.R."/>
        </authorList>
    </citation>
    <scope>NUCLEOTIDE SEQUENCE [LARGE SCALE GENOMIC DNA]</scope>
</reference>
<organism evidence="3 4">
    <name type="scientific">Nostoc punctiforme NIES-2108</name>
    <dbReference type="NCBI Taxonomy" id="1356359"/>
    <lineage>
        <taxon>Bacteria</taxon>
        <taxon>Bacillati</taxon>
        <taxon>Cyanobacteriota</taxon>
        <taxon>Cyanophyceae</taxon>
        <taxon>Nostocales</taxon>
        <taxon>Nostocaceae</taxon>
        <taxon>Nostoc</taxon>
    </lineage>
</organism>
<comment type="caution">
    <text evidence="3">The sequence shown here is derived from an EMBL/GenBank/DDBJ whole genome shotgun (WGS) entry which is preliminary data.</text>
</comment>
<keyword evidence="2" id="KW-0472">Membrane</keyword>
<dbReference type="AlphaFoldDB" id="A0A367S3I7"/>
<dbReference type="Proteomes" id="UP000252085">
    <property type="component" value="Unassembled WGS sequence"/>
</dbReference>
<dbReference type="EMBL" id="LXQE01000002">
    <property type="protein sequence ID" value="RCJ42799.1"/>
    <property type="molecule type" value="Genomic_DNA"/>
</dbReference>
<evidence type="ECO:0000313" key="4">
    <source>
        <dbReference type="Proteomes" id="UP000252085"/>
    </source>
</evidence>
<accession>A0A367S3I7</accession>
<keyword evidence="2" id="KW-0812">Transmembrane</keyword>
<feature type="compositionally biased region" description="Polar residues" evidence="1">
    <location>
        <begin position="233"/>
        <end position="247"/>
    </location>
</feature>
<keyword evidence="2" id="KW-1133">Transmembrane helix</keyword>
<gene>
    <name evidence="3" type="ORF">A6769_36735</name>
</gene>